<dbReference type="Proteomes" id="UP000281738">
    <property type="component" value="Unassembled WGS sequence"/>
</dbReference>
<dbReference type="SUPFAM" id="SSF49303">
    <property type="entry name" value="beta-Galactosidase/glucuronidase domain"/>
    <property type="match status" value="1"/>
</dbReference>
<dbReference type="GO" id="GO:0005975">
    <property type="term" value="P:carbohydrate metabolic process"/>
    <property type="evidence" value="ECO:0007669"/>
    <property type="project" value="InterPro"/>
</dbReference>
<dbReference type="InterPro" id="IPR017853">
    <property type="entry name" value="GH"/>
</dbReference>
<keyword evidence="8" id="KW-1185">Reference proteome</keyword>
<dbReference type="Gene3D" id="2.60.40.10">
    <property type="entry name" value="Immunoglobulins"/>
    <property type="match status" value="1"/>
</dbReference>
<dbReference type="InterPro" id="IPR006102">
    <property type="entry name" value="Ig-like_GH2"/>
</dbReference>
<dbReference type="Pfam" id="PF02836">
    <property type="entry name" value="Glyco_hydro_2_C"/>
    <property type="match status" value="1"/>
</dbReference>
<dbReference type="EMBL" id="RKHO01000001">
    <property type="protein sequence ID" value="ROR89737.1"/>
    <property type="molecule type" value="Genomic_DNA"/>
</dbReference>
<dbReference type="InterPro" id="IPR036156">
    <property type="entry name" value="Beta-gal/glucu_dom_sf"/>
</dbReference>
<proteinExistence type="inferred from homology"/>
<dbReference type="SUPFAM" id="SSF51445">
    <property type="entry name" value="(Trans)glycosidases"/>
    <property type="match status" value="1"/>
</dbReference>
<dbReference type="RefSeq" id="WP_123389019.1">
    <property type="nucleotide sequence ID" value="NZ_RKHO01000001.1"/>
</dbReference>
<protein>
    <submittedName>
        <fullName evidence="7">Glycosyl hydrolase family 2</fullName>
    </submittedName>
</protein>
<dbReference type="PANTHER" id="PTHR42732">
    <property type="entry name" value="BETA-GALACTOSIDASE"/>
    <property type="match status" value="1"/>
</dbReference>
<dbReference type="Gene3D" id="3.20.20.80">
    <property type="entry name" value="Glycosidases"/>
    <property type="match status" value="1"/>
</dbReference>
<dbReference type="InterPro" id="IPR051913">
    <property type="entry name" value="GH2_Domain-Containing"/>
</dbReference>
<dbReference type="InterPro" id="IPR006103">
    <property type="entry name" value="Glyco_hydro_2_cat"/>
</dbReference>
<reference evidence="7 8" key="1">
    <citation type="submission" date="2018-11" db="EMBL/GenBank/DDBJ databases">
        <title>Sequencing the genomes of 1000 actinobacteria strains.</title>
        <authorList>
            <person name="Klenk H.-P."/>
        </authorList>
    </citation>
    <scope>NUCLEOTIDE SEQUENCE [LARGE SCALE GENOMIC DNA]</scope>
    <source>
        <strain evidence="7 8">DSM 12652</strain>
    </source>
</reference>
<sequence length="591" mass="65448">MTRWGRAVDPEAPLPEHPRPQRHRATWCSLNGVWEHAFTADPTPPTAYDGPVVVPFSPEAPLSGVGRQLRPDEWLWYRRTLTTPDVEPGGRVLLHLGAVDQQASVRVDGVEVGGHTGGYLPFTLDVTDALGSPGSAHELVVRVRDRSETAPHARGKQRLDRGEIWYTAQSGIWQTVWLEWLPARHVADLRLTPRLSPDLATAALEVHLDLVGDGTATVVVSTTEDGEVARAQVGSGATARLPLRVVRPWSPEHPHLYDVTVTHGEDHVTSYTALRTLGTGRDTHGHPRLLLNGRPYPHVGVLDQGYWPDGLLTAPSDAAMVHDITTMKDLGFTVLRKHAKVEPLRWYAHCDRLGMLVWQDVVNGGGRYRALTTTRPARLPLPVPDRLHALFGRQDADGRAELTRELHETVDLLDGSPSVVVWTLFNEGWGQFDANAHARAVRRQDPTRPVNHVSGWVDQGGGDVRSFHAYLAPFTMPRLHRPRRWRRVVALTEYGGHSLRVDGHDWSDREFGYRHHADAAALTAAFEQLHEGLVGAARDGLAATVWTQLSDVEDELNGLLTYDREVLKPDADVVRAVTARLRAAMTDSAGR</sequence>
<evidence type="ECO:0000256" key="4">
    <source>
        <dbReference type="SAM" id="MobiDB-lite"/>
    </source>
</evidence>
<keyword evidence="3" id="KW-0326">Glycosidase</keyword>
<comment type="caution">
    <text evidence="7">The sequence shown here is derived from an EMBL/GenBank/DDBJ whole genome shotgun (WGS) entry which is preliminary data.</text>
</comment>
<dbReference type="InterPro" id="IPR008979">
    <property type="entry name" value="Galactose-bd-like_sf"/>
</dbReference>
<dbReference type="AlphaFoldDB" id="A0A3N2CQD6"/>
<evidence type="ECO:0000313" key="8">
    <source>
        <dbReference type="Proteomes" id="UP000281738"/>
    </source>
</evidence>
<dbReference type="SUPFAM" id="SSF49785">
    <property type="entry name" value="Galactose-binding domain-like"/>
    <property type="match status" value="1"/>
</dbReference>
<evidence type="ECO:0000256" key="1">
    <source>
        <dbReference type="ARBA" id="ARBA00007401"/>
    </source>
</evidence>
<evidence type="ECO:0000256" key="3">
    <source>
        <dbReference type="ARBA" id="ARBA00023295"/>
    </source>
</evidence>
<dbReference type="PANTHER" id="PTHR42732:SF2">
    <property type="entry name" value="BETA-MANNOSIDASE"/>
    <property type="match status" value="1"/>
</dbReference>
<dbReference type="GO" id="GO:0004553">
    <property type="term" value="F:hydrolase activity, hydrolyzing O-glycosyl compounds"/>
    <property type="evidence" value="ECO:0007669"/>
    <property type="project" value="InterPro"/>
</dbReference>
<name>A0A3N2CQD6_9ACTN</name>
<dbReference type="Pfam" id="PF00703">
    <property type="entry name" value="Glyco_hydro_2"/>
    <property type="match status" value="1"/>
</dbReference>
<feature type="compositionally biased region" description="Basic and acidic residues" evidence="4">
    <location>
        <begin position="1"/>
        <end position="19"/>
    </location>
</feature>
<feature type="region of interest" description="Disordered" evidence="4">
    <location>
        <begin position="1"/>
        <end position="22"/>
    </location>
</feature>
<dbReference type="OrthoDB" id="9762066at2"/>
<evidence type="ECO:0000313" key="7">
    <source>
        <dbReference type="EMBL" id="ROR89737.1"/>
    </source>
</evidence>
<evidence type="ECO:0000259" key="6">
    <source>
        <dbReference type="Pfam" id="PF02836"/>
    </source>
</evidence>
<feature type="domain" description="Glycoside hydrolase family 2 immunoglobulin-like beta-sandwich" evidence="5">
    <location>
        <begin position="185"/>
        <end position="272"/>
    </location>
</feature>
<evidence type="ECO:0000259" key="5">
    <source>
        <dbReference type="Pfam" id="PF00703"/>
    </source>
</evidence>
<keyword evidence="2 7" id="KW-0378">Hydrolase</keyword>
<feature type="domain" description="Glycoside hydrolase family 2 catalytic" evidence="6">
    <location>
        <begin position="318"/>
        <end position="455"/>
    </location>
</feature>
<organism evidence="7 8">
    <name type="scientific">Nocardioides aurantiacus</name>
    <dbReference type="NCBI Taxonomy" id="86796"/>
    <lineage>
        <taxon>Bacteria</taxon>
        <taxon>Bacillati</taxon>
        <taxon>Actinomycetota</taxon>
        <taxon>Actinomycetes</taxon>
        <taxon>Propionibacteriales</taxon>
        <taxon>Nocardioidaceae</taxon>
        <taxon>Nocardioides</taxon>
    </lineage>
</organism>
<gene>
    <name evidence="7" type="ORF">EDD33_0567</name>
</gene>
<evidence type="ECO:0000256" key="2">
    <source>
        <dbReference type="ARBA" id="ARBA00022801"/>
    </source>
</evidence>
<dbReference type="Gene3D" id="2.60.120.260">
    <property type="entry name" value="Galactose-binding domain-like"/>
    <property type="match status" value="1"/>
</dbReference>
<accession>A0A3N2CQD6</accession>
<dbReference type="InterPro" id="IPR013783">
    <property type="entry name" value="Ig-like_fold"/>
</dbReference>
<comment type="similarity">
    <text evidence="1">Belongs to the glycosyl hydrolase 2 family.</text>
</comment>